<dbReference type="AlphaFoldDB" id="L1JDV3"/>
<dbReference type="EMBL" id="JH992995">
    <property type="protein sequence ID" value="EKX46289.1"/>
    <property type="molecule type" value="Genomic_DNA"/>
</dbReference>
<keyword evidence="1" id="KW-1133">Transmembrane helix</keyword>
<dbReference type="GeneID" id="17302946"/>
<sequence>MKLLSNSSRGDLGLDACPGAVSGACGWYMVERDMGAKGAAKGAVEMISNHLVKELREQVVEKVWHFEKHNPRGMEMLQVSRVIDSFLAFLWGVLYLSAIAHYAWIVVFLLHGAYCLRDGLTIEENTKHVFLVLGVLSWLIVIVIVVRYSLSYRQTFKELHIAMEGFEKTWDRVVSKSSTKLDEISNEVLVISLKLKAWTTREASLWERSGSGVQGDVYLNITSIKNRYDRKYDFQSCGGYRDLCVCFEVRAGGKRRRRNGVG</sequence>
<name>L1JDV3_GUITC</name>
<evidence type="ECO:0000313" key="4">
    <source>
        <dbReference type="Proteomes" id="UP000011087"/>
    </source>
</evidence>
<keyword evidence="1" id="KW-0472">Membrane</keyword>
<reference evidence="2 4" key="1">
    <citation type="journal article" date="2012" name="Nature">
        <title>Algal genomes reveal evolutionary mosaicism and the fate of nucleomorphs.</title>
        <authorList>
            <consortium name="DOE Joint Genome Institute"/>
            <person name="Curtis B.A."/>
            <person name="Tanifuji G."/>
            <person name="Burki F."/>
            <person name="Gruber A."/>
            <person name="Irimia M."/>
            <person name="Maruyama S."/>
            <person name="Arias M.C."/>
            <person name="Ball S.G."/>
            <person name="Gile G.H."/>
            <person name="Hirakawa Y."/>
            <person name="Hopkins J.F."/>
            <person name="Kuo A."/>
            <person name="Rensing S.A."/>
            <person name="Schmutz J."/>
            <person name="Symeonidi A."/>
            <person name="Elias M."/>
            <person name="Eveleigh R.J."/>
            <person name="Herman E.K."/>
            <person name="Klute M.J."/>
            <person name="Nakayama T."/>
            <person name="Obornik M."/>
            <person name="Reyes-Prieto A."/>
            <person name="Armbrust E.V."/>
            <person name="Aves S.J."/>
            <person name="Beiko R.G."/>
            <person name="Coutinho P."/>
            <person name="Dacks J.B."/>
            <person name="Durnford D.G."/>
            <person name="Fast N.M."/>
            <person name="Green B.R."/>
            <person name="Grisdale C.J."/>
            <person name="Hempel F."/>
            <person name="Henrissat B."/>
            <person name="Hoppner M.P."/>
            <person name="Ishida K."/>
            <person name="Kim E."/>
            <person name="Koreny L."/>
            <person name="Kroth P.G."/>
            <person name="Liu Y."/>
            <person name="Malik S.B."/>
            <person name="Maier U.G."/>
            <person name="McRose D."/>
            <person name="Mock T."/>
            <person name="Neilson J.A."/>
            <person name="Onodera N.T."/>
            <person name="Poole A.M."/>
            <person name="Pritham E.J."/>
            <person name="Richards T.A."/>
            <person name="Rocap G."/>
            <person name="Roy S.W."/>
            <person name="Sarai C."/>
            <person name="Schaack S."/>
            <person name="Shirato S."/>
            <person name="Slamovits C.H."/>
            <person name="Spencer D.F."/>
            <person name="Suzuki S."/>
            <person name="Worden A.Z."/>
            <person name="Zauner S."/>
            <person name="Barry K."/>
            <person name="Bell C."/>
            <person name="Bharti A.K."/>
            <person name="Crow J.A."/>
            <person name="Grimwood J."/>
            <person name="Kramer R."/>
            <person name="Lindquist E."/>
            <person name="Lucas S."/>
            <person name="Salamov A."/>
            <person name="McFadden G.I."/>
            <person name="Lane C.E."/>
            <person name="Keeling P.J."/>
            <person name="Gray M.W."/>
            <person name="Grigoriev I.V."/>
            <person name="Archibald J.M."/>
        </authorList>
    </citation>
    <scope>NUCLEOTIDE SEQUENCE</scope>
    <source>
        <strain evidence="2 4">CCMP2712</strain>
    </source>
</reference>
<keyword evidence="1" id="KW-0812">Transmembrane</keyword>
<feature type="transmembrane region" description="Helical" evidence="1">
    <location>
        <begin position="130"/>
        <end position="150"/>
    </location>
</feature>
<keyword evidence="4" id="KW-1185">Reference proteome</keyword>
<dbReference type="KEGG" id="gtt:GUITHDRAFT_163034"/>
<accession>L1JDV3</accession>
<feature type="transmembrane region" description="Helical" evidence="1">
    <location>
        <begin position="86"/>
        <end position="110"/>
    </location>
</feature>
<proteinExistence type="predicted"/>
<dbReference type="Proteomes" id="UP000011087">
    <property type="component" value="Unassembled WGS sequence"/>
</dbReference>
<organism evidence="2">
    <name type="scientific">Guillardia theta (strain CCMP2712)</name>
    <name type="common">Cryptophyte</name>
    <dbReference type="NCBI Taxonomy" id="905079"/>
    <lineage>
        <taxon>Eukaryota</taxon>
        <taxon>Cryptophyceae</taxon>
        <taxon>Pyrenomonadales</taxon>
        <taxon>Geminigeraceae</taxon>
        <taxon>Guillardia</taxon>
    </lineage>
</organism>
<dbReference type="RefSeq" id="XP_005833269.1">
    <property type="nucleotide sequence ID" value="XM_005833212.1"/>
</dbReference>
<dbReference type="PaxDb" id="55529-EKX46289"/>
<gene>
    <name evidence="2" type="ORF">GUITHDRAFT_163034</name>
</gene>
<dbReference type="EnsemblProtists" id="EKX46289">
    <property type="protein sequence ID" value="EKX46289"/>
    <property type="gene ID" value="GUITHDRAFT_163034"/>
</dbReference>
<reference evidence="4" key="2">
    <citation type="submission" date="2012-11" db="EMBL/GenBank/DDBJ databases">
        <authorList>
            <person name="Kuo A."/>
            <person name="Curtis B.A."/>
            <person name="Tanifuji G."/>
            <person name="Burki F."/>
            <person name="Gruber A."/>
            <person name="Irimia M."/>
            <person name="Maruyama S."/>
            <person name="Arias M.C."/>
            <person name="Ball S.G."/>
            <person name="Gile G.H."/>
            <person name="Hirakawa Y."/>
            <person name="Hopkins J.F."/>
            <person name="Rensing S.A."/>
            <person name="Schmutz J."/>
            <person name="Symeonidi A."/>
            <person name="Elias M."/>
            <person name="Eveleigh R.J."/>
            <person name="Herman E.K."/>
            <person name="Klute M.J."/>
            <person name="Nakayama T."/>
            <person name="Obornik M."/>
            <person name="Reyes-Prieto A."/>
            <person name="Armbrust E.V."/>
            <person name="Aves S.J."/>
            <person name="Beiko R.G."/>
            <person name="Coutinho P."/>
            <person name="Dacks J.B."/>
            <person name="Durnford D.G."/>
            <person name="Fast N.M."/>
            <person name="Green B.R."/>
            <person name="Grisdale C."/>
            <person name="Hempe F."/>
            <person name="Henrissat B."/>
            <person name="Hoppner M.P."/>
            <person name="Ishida K.-I."/>
            <person name="Kim E."/>
            <person name="Koreny L."/>
            <person name="Kroth P.G."/>
            <person name="Liu Y."/>
            <person name="Malik S.-B."/>
            <person name="Maier U.G."/>
            <person name="McRose D."/>
            <person name="Mock T."/>
            <person name="Neilson J.A."/>
            <person name="Onodera N.T."/>
            <person name="Poole A.M."/>
            <person name="Pritham E.J."/>
            <person name="Richards T.A."/>
            <person name="Rocap G."/>
            <person name="Roy S.W."/>
            <person name="Sarai C."/>
            <person name="Schaack S."/>
            <person name="Shirato S."/>
            <person name="Slamovits C.H."/>
            <person name="Spencer D.F."/>
            <person name="Suzuki S."/>
            <person name="Worden A.Z."/>
            <person name="Zauner S."/>
            <person name="Barry K."/>
            <person name="Bell C."/>
            <person name="Bharti A.K."/>
            <person name="Crow J.A."/>
            <person name="Grimwood J."/>
            <person name="Kramer R."/>
            <person name="Lindquist E."/>
            <person name="Lucas S."/>
            <person name="Salamov A."/>
            <person name="McFadden G.I."/>
            <person name="Lane C.E."/>
            <person name="Keeling P.J."/>
            <person name="Gray M.W."/>
            <person name="Grigoriev I.V."/>
            <person name="Archibald J.M."/>
        </authorList>
    </citation>
    <scope>NUCLEOTIDE SEQUENCE</scope>
    <source>
        <strain evidence="4">CCMP2712</strain>
    </source>
</reference>
<reference evidence="3" key="3">
    <citation type="submission" date="2015-06" db="UniProtKB">
        <authorList>
            <consortium name="EnsemblProtists"/>
        </authorList>
    </citation>
    <scope>IDENTIFICATION</scope>
</reference>
<evidence type="ECO:0000313" key="3">
    <source>
        <dbReference type="EnsemblProtists" id="EKX46289"/>
    </source>
</evidence>
<protein>
    <submittedName>
        <fullName evidence="2 3">Uncharacterized protein</fullName>
    </submittedName>
</protein>
<evidence type="ECO:0000256" key="1">
    <source>
        <dbReference type="SAM" id="Phobius"/>
    </source>
</evidence>
<evidence type="ECO:0000313" key="2">
    <source>
        <dbReference type="EMBL" id="EKX46289.1"/>
    </source>
</evidence>
<dbReference type="HOGENOM" id="CLU_1063349_0_0_1"/>